<name>A0AAI9NYK6_9FIRM</name>
<accession>A0AAI9NYK6</accession>
<evidence type="ECO:0000313" key="3">
    <source>
        <dbReference type="Proteomes" id="UP000660047"/>
    </source>
</evidence>
<dbReference type="RefSeq" id="WP_055145792.1">
    <property type="nucleotide sequence ID" value="NZ_BLYL01000006.1"/>
</dbReference>
<dbReference type="AlphaFoldDB" id="A0AAI9NYK6"/>
<sequence length="332" mass="37426">MVYWNRFISYIYRYHDGYKCENSGFAKVAKVGRTGRLTVGLRNGMNSREEIYGVFIYRETLADEGAVGGEQTNEPVMIPLPVLVGKMRLRNGHGEECFSFCWDDVMESGRPVTAFAGIVIRRIQPDGNMGQEYYDSDIFCSSWTDSVIDYSRMWDAKRAGRDAEELSEAVREASITDTVTAELELESCAAPAEPVCSDEVETSETGTAIDKMFENYERLPLLPGSSLDDGLDSVIESVKISPNDIGLLDMCNWKLGVNSFLTHGYYSYKYLMFGKVIFSPDDDRVSYILGVPGVYSSREKYLAGIFGFDRFVPEKETHIKTGSFGYWIVDIR</sequence>
<dbReference type="EMBL" id="BLYL01000006">
    <property type="protein sequence ID" value="GFO94336.1"/>
    <property type="molecule type" value="Genomic_DNA"/>
</dbReference>
<proteinExistence type="predicted"/>
<dbReference type="Pfam" id="PF19623">
    <property type="entry name" value="DUF6128"/>
    <property type="match status" value="1"/>
</dbReference>
<organism evidence="2 3">
    <name type="scientific">Coprococcus eutactus</name>
    <dbReference type="NCBI Taxonomy" id="33043"/>
    <lineage>
        <taxon>Bacteria</taxon>
        <taxon>Bacillati</taxon>
        <taxon>Bacillota</taxon>
        <taxon>Clostridia</taxon>
        <taxon>Lachnospirales</taxon>
        <taxon>Lachnospiraceae</taxon>
        <taxon>Coprococcus</taxon>
    </lineage>
</organism>
<dbReference type="Proteomes" id="UP000660047">
    <property type="component" value="Unassembled WGS sequence"/>
</dbReference>
<gene>
    <name evidence="2" type="ORF">COEU31_13820</name>
</gene>
<feature type="domain" description="DUF6128" evidence="1">
    <location>
        <begin position="260"/>
        <end position="330"/>
    </location>
</feature>
<protein>
    <recommendedName>
        <fullName evidence="1">DUF6128 domain-containing protein</fullName>
    </recommendedName>
</protein>
<reference evidence="2" key="1">
    <citation type="submission" date="2020-06" db="EMBL/GenBank/DDBJ databases">
        <title>Characterization of fructooligosaccharide metabolism and fructooligosaccharide-degrading enzymes in human commensal butyrate producers.</title>
        <authorList>
            <person name="Tanno H."/>
            <person name="Fujii T."/>
            <person name="Hirano K."/>
            <person name="Maeno S."/>
            <person name="Tonozuka T."/>
            <person name="Sakamoto M."/>
            <person name="Ohkuma M."/>
            <person name="Tochio T."/>
            <person name="Endo A."/>
        </authorList>
    </citation>
    <scope>NUCLEOTIDE SEQUENCE</scope>
    <source>
        <strain evidence="2">JCM 31265</strain>
    </source>
</reference>
<evidence type="ECO:0000259" key="1">
    <source>
        <dbReference type="Pfam" id="PF19623"/>
    </source>
</evidence>
<evidence type="ECO:0000313" key="2">
    <source>
        <dbReference type="EMBL" id="GFO94336.1"/>
    </source>
</evidence>
<dbReference type="InterPro" id="IPR046131">
    <property type="entry name" value="DUF6128"/>
</dbReference>
<comment type="caution">
    <text evidence="2">The sequence shown here is derived from an EMBL/GenBank/DDBJ whole genome shotgun (WGS) entry which is preliminary data.</text>
</comment>